<evidence type="ECO:0000256" key="1">
    <source>
        <dbReference type="SAM" id="SignalP"/>
    </source>
</evidence>
<dbReference type="Proteomes" id="UP001317963">
    <property type="component" value="Chromosome"/>
</dbReference>
<reference evidence="3 4" key="1">
    <citation type="submission" date="2019-02" db="EMBL/GenBank/DDBJ databases">
        <title>Halieaceae_genomes.</title>
        <authorList>
            <person name="Li S.-H."/>
        </authorList>
    </citation>
    <scope>NUCLEOTIDE SEQUENCE [LARGE SCALE GENOMIC DNA]</scope>
    <source>
        <strain evidence="3 4">JH123</strain>
    </source>
</reference>
<dbReference type="InterPro" id="IPR025711">
    <property type="entry name" value="PepSY"/>
</dbReference>
<organism evidence="3 4">
    <name type="scientific">Candidatus Paraluminiphilus aquimaris</name>
    <dbReference type="NCBI Taxonomy" id="2518994"/>
    <lineage>
        <taxon>Bacteria</taxon>
        <taxon>Pseudomonadati</taxon>
        <taxon>Pseudomonadota</taxon>
        <taxon>Gammaproteobacteria</taxon>
        <taxon>Cellvibrionales</taxon>
        <taxon>Halieaceae</taxon>
        <taxon>Candidatus Paraluminiphilus</taxon>
    </lineage>
</organism>
<dbReference type="Pfam" id="PF13670">
    <property type="entry name" value="PepSY_2"/>
    <property type="match status" value="1"/>
</dbReference>
<dbReference type="RefSeq" id="WP_279241406.1">
    <property type="nucleotide sequence ID" value="NZ_CP036501.1"/>
</dbReference>
<feature type="signal peptide" evidence="1">
    <location>
        <begin position="1"/>
        <end position="22"/>
    </location>
</feature>
<evidence type="ECO:0000313" key="4">
    <source>
        <dbReference type="Proteomes" id="UP001317963"/>
    </source>
</evidence>
<evidence type="ECO:0000313" key="3">
    <source>
        <dbReference type="EMBL" id="UZP74941.1"/>
    </source>
</evidence>
<keyword evidence="1" id="KW-0732">Signal</keyword>
<dbReference type="EMBL" id="CP036501">
    <property type="protein sequence ID" value="UZP74941.1"/>
    <property type="molecule type" value="Genomic_DNA"/>
</dbReference>
<feature type="chain" id="PRO_5045111202" evidence="1">
    <location>
        <begin position="23"/>
        <end position="93"/>
    </location>
</feature>
<accession>A0ABY6Q9N6</accession>
<gene>
    <name evidence="3" type="ORF">E0F26_09430</name>
</gene>
<keyword evidence="4" id="KW-1185">Reference proteome</keyword>
<proteinExistence type="predicted"/>
<protein>
    <submittedName>
        <fullName evidence="3">PepSY domain-containing protein</fullName>
    </submittedName>
</protein>
<name>A0ABY6Q9N6_9GAMM</name>
<evidence type="ECO:0000259" key="2">
    <source>
        <dbReference type="Pfam" id="PF13670"/>
    </source>
</evidence>
<feature type="domain" description="PepSY" evidence="2">
    <location>
        <begin position="7"/>
        <end position="93"/>
    </location>
</feature>
<sequence length="93" mass="10678">MNFKVKTVFFAALAALPSVVFAGADCTEHPKSEWMNVLDLQKRIVNEYGFSIAKFKVDDECYEIYGWETDENGKEQKIEVYFDAKTGDIVKKK</sequence>